<evidence type="ECO:0000256" key="26">
    <source>
        <dbReference type="PROSITE-ProRule" id="PRU00461"/>
    </source>
</evidence>
<feature type="transmembrane region" description="Helical" evidence="27">
    <location>
        <begin position="2658"/>
        <end position="2679"/>
    </location>
</feature>
<dbReference type="InterPro" id="IPR036055">
    <property type="entry name" value="LDL_receptor-like_sf"/>
</dbReference>
<dbReference type="InterPro" id="IPR013783">
    <property type="entry name" value="Ig-like_fold"/>
</dbReference>
<feature type="disulfide bond" evidence="25">
    <location>
        <begin position="1198"/>
        <end position="1213"/>
    </location>
</feature>
<feature type="chain" id="PRO_5047003222" description="Sortilin-related receptor" evidence="28">
    <location>
        <begin position="21"/>
        <end position="2728"/>
    </location>
</feature>
<dbReference type="InterPro" id="IPR036116">
    <property type="entry name" value="FN3_sf"/>
</dbReference>
<keyword evidence="15" id="KW-0967">Endosome</keyword>
<evidence type="ECO:0000256" key="11">
    <source>
        <dbReference type="ARBA" id="ARBA00022475"/>
    </source>
</evidence>
<keyword evidence="19 25" id="KW-1015">Disulfide bond</keyword>
<feature type="domain" description="Fibronectin type-III" evidence="29">
    <location>
        <begin position="1749"/>
        <end position="1841"/>
    </location>
</feature>
<evidence type="ECO:0000256" key="25">
    <source>
        <dbReference type="PROSITE-ProRule" id="PRU00124"/>
    </source>
</evidence>
<dbReference type="SUPFAM" id="SSF63825">
    <property type="entry name" value="YWTD domain"/>
    <property type="match status" value="1"/>
</dbReference>
<dbReference type="PRINTS" id="PR00261">
    <property type="entry name" value="LDLRECEPTOR"/>
</dbReference>
<evidence type="ECO:0000256" key="22">
    <source>
        <dbReference type="ARBA" id="ARBA00023329"/>
    </source>
</evidence>
<feature type="disulfide bond" evidence="25">
    <location>
        <begin position="1108"/>
        <end position="1126"/>
    </location>
</feature>
<evidence type="ECO:0000313" key="30">
    <source>
        <dbReference type="EMBL" id="CAH3181474.1"/>
    </source>
</evidence>
<dbReference type="Gene3D" id="2.10.70.80">
    <property type="match status" value="1"/>
</dbReference>
<dbReference type="SUPFAM" id="SSF57424">
    <property type="entry name" value="LDL receptor-like module"/>
    <property type="match status" value="10"/>
</dbReference>
<feature type="domain" description="Fibronectin type-III" evidence="29">
    <location>
        <begin position="1652"/>
        <end position="1747"/>
    </location>
</feature>
<accession>A0ABN8RR55</accession>
<evidence type="ECO:0000256" key="10">
    <source>
        <dbReference type="ARBA" id="ARBA00022448"/>
    </source>
</evidence>
<keyword evidence="20" id="KW-0675">Receptor</keyword>
<keyword evidence="22" id="KW-0968">Cytoplasmic vesicle</keyword>
<dbReference type="InterPro" id="IPR023415">
    <property type="entry name" value="LDLR_class-A_CS"/>
</dbReference>
<feature type="disulfide bond" evidence="25">
    <location>
        <begin position="1329"/>
        <end position="1347"/>
    </location>
</feature>
<feature type="disulfide bond" evidence="25">
    <location>
        <begin position="1159"/>
        <end position="1174"/>
    </location>
</feature>
<feature type="disulfide bond" evidence="25">
    <location>
        <begin position="1120"/>
        <end position="1135"/>
    </location>
</feature>
<evidence type="ECO:0000256" key="18">
    <source>
        <dbReference type="ARBA" id="ARBA00023136"/>
    </source>
</evidence>
<keyword evidence="13" id="KW-0254">Endocytosis</keyword>
<evidence type="ECO:0000256" key="3">
    <source>
        <dbReference type="ARBA" id="ARBA00004162"/>
    </source>
</evidence>
<feature type="disulfide bond" evidence="25">
    <location>
        <begin position="1101"/>
        <end position="1113"/>
    </location>
</feature>
<evidence type="ECO:0000256" key="14">
    <source>
        <dbReference type="ARBA" id="ARBA00022737"/>
    </source>
</evidence>
<dbReference type="PROSITE" id="PS50068">
    <property type="entry name" value="LDLRA_2"/>
    <property type="match status" value="10"/>
</dbReference>
<evidence type="ECO:0000256" key="16">
    <source>
        <dbReference type="ARBA" id="ARBA00022824"/>
    </source>
</evidence>
<reference evidence="30 31" key="1">
    <citation type="submission" date="2022-05" db="EMBL/GenBank/DDBJ databases">
        <authorList>
            <consortium name="Genoscope - CEA"/>
            <person name="William W."/>
        </authorList>
    </citation>
    <scope>NUCLEOTIDE SEQUENCE [LARGE SCALE GENOMIC DNA]</scope>
</reference>
<evidence type="ECO:0000256" key="15">
    <source>
        <dbReference type="ARBA" id="ARBA00022753"/>
    </source>
</evidence>
<evidence type="ECO:0000256" key="27">
    <source>
        <dbReference type="SAM" id="Phobius"/>
    </source>
</evidence>
<feature type="domain" description="Fibronectin type-III" evidence="29">
    <location>
        <begin position="2430"/>
        <end position="2523"/>
    </location>
</feature>
<feature type="disulfide bond" evidence="25">
    <location>
        <begin position="1322"/>
        <end position="1334"/>
    </location>
</feature>
<feature type="disulfide bond" evidence="25">
    <location>
        <begin position="1233"/>
        <end position="1251"/>
    </location>
</feature>
<keyword evidence="17" id="KW-0333">Golgi apparatus</keyword>
<dbReference type="PANTHER" id="PTHR12106">
    <property type="entry name" value="SORTILIN RELATED"/>
    <property type="match status" value="1"/>
</dbReference>
<dbReference type="InterPro" id="IPR002172">
    <property type="entry name" value="LDrepeatLR_classA_rpt"/>
</dbReference>
<feature type="domain" description="Fibronectin type-III" evidence="29">
    <location>
        <begin position="1936"/>
        <end position="2033"/>
    </location>
</feature>
<feature type="disulfide bond" evidence="25">
    <location>
        <begin position="1476"/>
        <end position="1494"/>
    </location>
</feature>
<dbReference type="Gene3D" id="4.10.400.10">
    <property type="entry name" value="Low-density Lipoprotein Receptor"/>
    <property type="match status" value="10"/>
</dbReference>
<dbReference type="SMART" id="SM00602">
    <property type="entry name" value="VPS10"/>
    <property type="match status" value="1"/>
</dbReference>
<dbReference type="InterPro" id="IPR000033">
    <property type="entry name" value="LDLR_classB_rpt"/>
</dbReference>
<dbReference type="InterPro" id="IPR011042">
    <property type="entry name" value="6-blade_b-propeller_TolB-like"/>
</dbReference>
<dbReference type="SUPFAM" id="SSF49265">
    <property type="entry name" value="Fibronectin type III"/>
    <property type="match status" value="5"/>
</dbReference>
<name>A0ABN8RR55_9CNID</name>
<dbReference type="Pfam" id="PF15902">
    <property type="entry name" value="Sortilin-Vps10"/>
    <property type="match status" value="1"/>
</dbReference>
<evidence type="ECO:0000256" key="4">
    <source>
        <dbReference type="ARBA" id="ARBA00004212"/>
    </source>
</evidence>
<gene>
    <name evidence="30" type="ORF">PEVE_00013687</name>
</gene>
<keyword evidence="27" id="KW-0812">Transmembrane</keyword>
<dbReference type="InterPro" id="IPR003961">
    <property type="entry name" value="FN3_dom"/>
</dbReference>
<feature type="domain" description="Fibronectin type-III" evidence="29">
    <location>
        <begin position="2127"/>
        <end position="2223"/>
    </location>
</feature>
<comment type="subcellular location">
    <subcellularLocation>
        <location evidence="3">Cell membrane</location>
        <topology evidence="3">Single-pass membrane protein</topology>
    </subcellularLocation>
    <subcellularLocation>
        <location evidence="4">Cytoplasmic vesicle</location>
        <location evidence="4">Secretory vesicle membrane</location>
        <topology evidence="4">Single-pass type I membrane protein</topology>
    </subcellularLocation>
    <subcellularLocation>
        <location evidence="2">Early endosome membrane</location>
        <topology evidence="2">Single-pass type I membrane protein</topology>
    </subcellularLocation>
    <subcellularLocation>
        <location evidence="1">Endoplasmic reticulum membrane</location>
        <topology evidence="1">Single-pass type I membrane protein</topology>
    </subcellularLocation>
    <subcellularLocation>
        <location evidence="7">Endosome</location>
        <location evidence="7">Multivesicular body membrane</location>
        <topology evidence="7">Single-pass type I membrane protein</topology>
    </subcellularLocation>
    <subcellularLocation>
        <location evidence="5">Golgi apparatus</location>
        <location evidence="5">trans-Golgi network membrane</location>
        <topology evidence="5">Single-pass type I membrane protein</topology>
    </subcellularLocation>
    <subcellularLocation>
        <location evidence="6">Recycling endosome membrane</location>
        <topology evidence="6">Single-pass type I membrane protein</topology>
    </subcellularLocation>
</comment>
<dbReference type="Gene3D" id="2.60.40.10">
    <property type="entry name" value="Immunoglobulins"/>
    <property type="match status" value="9"/>
</dbReference>
<dbReference type="PANTHER" id="PTHR12106:SF27">
    <property type="entry name" value="SORTILIN-RELATED RECEPTOR"/>
    <property type="match status" value="1"/>
</dbReference>
<feature type="signal peptide" evidence="28">
    <location>
        <begin position="1"/>
        <end position="20"/>
    </location>
</feature>
<feature type="disulfide bond" evidence="25">
    <location>
        <begin position="1269"/>
        <end position="1281"/>
    </location>
</feature>
<evidence type="ECO:0000256" key="28">
    <source>
        <dbReference type="SAM" id="SignalP"/>
    </source>
</evidence>
<evidence type="ECO:0000256" key="6">
    <source>
        <dbReference type="ARBA" id="ARBA00004480"/>
    </source>
</evidence>
<evidence type="ECO:0000256" key="20">
    <source>
        <dbReference type="ARBA" id="ARBA00023170"/>
    </source>
</evidence>
<dbReference type="PROSITE" id="PS51120">
    <property type="entry name" value="LDLRB"/>
    <property type="match status" value="4"/>
</dbReference>
<feature type="disulfide bond" evidence="25">
    <location>
        <begin position="1288"/>
        <end position="1303"/>
    </location>
</feature>
<evidence type="ECO:0000256" key="5">
    <source>
        <dbReference type="ARBA" id="ARBA00004393"/>
    </source>
</evidence>
<feature type="disulfide bond" evidence="25">
    <location>
        <begin position="1515"/>
        <end position="1533"/>
    </location>
</feature>
<feature type="disulfide bond" evidence="25">
    <location>
        <begin position="1378"/>
        <end position="1396"/>
    </location>
</feature>
<dbReference type="InterPro" id="IPR031777">
    <property type="entry name" value="Sortilin_C"/>
</dbReference>
<keyword evidence="12" id="KW-0245">EGF-like domain</keyword>
<feature type="disulfide bond" evidence="25">
    <location>
        <begin position="1390"/>
        <end position="1405"/>
    </location>
</feature>
<proteinExistence type="inferred from homology"/>
<feature type="disulfide bond" evidence="25">
    <location>
        <begin position="1488"/>
        <end position="1503"/>
    </location>
</feature>
<feature type="disulfide bond" evidence="25">
    <location>
        <begin position="1179"/>
        <end position="1191"/>
    </location>
</feature>
<feature type="disulfide bond" evidence="25">
    <location>
        <begin position="1147"/>
        <end position="1165"/>
    </location>
</feature>
<evidence type="ECO:0000256" key="9">
    <source>
        <dbReference type="ARBA" id="ARBA00013467"/>
    </source>
</evidence>
<keyword evidence="10" id="KW-0813">Transport</keyword>
<feature type="repeat" description="LDL-receptor class B" evidence="26">
    <location>
        <begin position="822"/>
        <end position="864"/>
    </location>
</feature>
<feature type="disulfide bond" evidence="25">
    <location>
        <begin position="1469"/>
        <end position="1481"/>
    </location>
</feature>
<evidence type="ECO:0000256" key="13">
    <source>
        <dbReference type="ARBA" id="ARBA00022583"/>
    </source>
</evidence>
<feature type="disulfide bond" evidence="25">
    <location>
        <begin position="1186"/>
        <end position="1204"/>
    </location>
</feature>
<evidence type="ECO:0000256" key="23">
    <source>
        <dbReference type="ARBA" id="ARBA00029896"/>
    </source>
</evidence>
<dbReference type="PROSITE" id="PS01209">
    <property type="entry name" value="LDLRA_1"/>
    <property type="match status" value="5"/>
</dbReference>
<dbReference type="Pfam" id="PF00058">
    <property type="entry name" value="Ldl_recept_b"/>
    <property type="match status" value="3"/>
</dbReference>
<keyword evidence="14" id="KW-0677">Repeat</keyword>
<feature type="disulfide bond" evidence="25">
    <location>
        <begin position="1527"/>
        <end position="1542"/>
    </location>
</feature>
<keyword evidence="28" id="KW-0732">Signal</keyword>
<keyword evidence="27" id="KW-1133">Transmembrane helix</keyword>
<dbReference type="SMART" id="SM00181">
    <property type="entry name" value="EGF"/>
    <property type="match status" value="3"/>
</dbReference>
<keyword evidence="31" id="KW-1185">Reference proteome</keyword>
<evidence type="ECO:0000259" key="29">
    <source>
        <dbReference type="PROSITE" id="PS50853"/>
    </source>
</evidence>
<dbReference type="SMART" id="SM00135">
    <property type="entry name" value="LY"/>
    <property type="match status" value="5"/>
</dbReference>
<evidence type="ECO:0000256" key="19">
    <source>
        <dbReference type="ARBA" id="ARBA00023157"/>
    </source>
</evidence>
<feature type="repeat" description="LDL-receptor class B" evidence="26">
    <location>
        <begin position="865"/>
        <end position="907"/>
    </location>
</feature>
<comment type="caution">
    <text evidence="30">The sequence shown here is derived from an EMBL/GenBank/DDBJ whole genome shotgun (WGS) entry which is preliminary data.</text>
</comment>
<keyword evidence="21" id="KW-0325">Glycoprotein</keyword>
<evidence type="ECO:0000256" key="8">
    <source>
        <dbReference type="ARBA" id="ARBA00007041"/>
    </source>
</evidence>
<evidence type="ECO:0000256" key="7">
    <source>
        <dbReference type="ARBA" id="ARBA00004545"/>
    </source>
</evidence>
<dbReference type="InterPro" id="IPR050310">
    <property type="entry name" value="VPS10-sortilin"/>
</dbReference>
<comment type="similarity">
    <text evidence="8">Belongs to the VPS10-related sortilin family. SORL1 subfamily.</text>
</comment>
<feature type="repeat" description="LDL-receptor class B" evidence="26">
    <location>
        <begin position="908"/>
        <end position="951"/>
    </location>
</feature>
<evidence type="ECO:0000256" key="1">
    <source>
        <dbReference type="ARBA" id="ARBA00004115"/>
    </source>
</evidence>
<dbReference type="Gene3D" id="2.120.10.30">
    <property type="entry name" value="TolB, C-terminal domain"/>
    <property type="match status" value="1"/>
</dbReference>
<feature type="disulfide bond" evidence="25">
    <location>
        <begin position="1371"/>
        <end position="1383"/>
    </location>
</feature>
<feature type="disulfide bond" evidence="25">
    <location>
        <begin position="1341"/>
        <end position="1356"/>
    </location>
</feature>
<dbReference type="PROSITE" id="PS50853">
    <property type="entry name" value="FN3"/>
    <property type="match status" value="7"/>
</dbReference>
<dbReference type="SMART" id="SM00192">
    <property type="entry name" value="LDLa"/>
    <property type="match status" value="10"/>
</dbReference>
<dbReference type="CDD" id="cd00112">
    <property type="entry name" value="LDLa"/>
    <property type="match status" value="9"/>
</dbReference>
<organism evidence="30 31">
    <name type="scientific">Porites evermanni</name>
    <dbReference type="NCBI Taxonomy" id="104178"/>
    <lineage>
        <taxon>Eukaryota</taxon>
        <taxon>Metazoa</taxon>
        <taxon>Cnidaria</taxon>
        <taxon>Anthozoa</taxon>
        <taxon>Hexacorallia</taxon>
        <taxon>Scleractinia</taxon>
        <taxon>Fungiina</taxon>
        <taxon>Poritidae</taxon>
        <taxon>Porites</taxon>
    </lineage>
</organism>
<dbReference type="SUPFAM" id="SSF110296">
    <property type="entry name" value="Oligoxyloglucan reducing end-specific cellobiohydrolase"/>
    <property type="match status" value="1"/>
</dbReference>
<dbReference type="Pfam" id="PF00041">
    <property type="entry name" value="fn3"/>
    <property type="match status" value="6"/>
</dbReference>
<feature type="disulfide bond" evidence="25">
    <location>
        <begin position="1140"/>
        <end position="1152"/>
    </location>
</feature>
<dbReference type="Pfam" id="PF00057">
    <property type="entry name" value="Ldl_recept_a"/>
    <property type="match status" value="9"/>
</dbReference>
<keyword evidence="18 27" id="KW-0472">Membrane</keyword>
<dbReference type="SMART" id="SM00060">
    <property type="entry name" value="FN3"/>
    <property type="match status" value="9"/>
</dbReference>
<dbReference type="Gene3D" id="3.30.60.270">
    <property type="match status" value="1"/>
</dbReference>
<dbReference type="InterPro" id="IPR006581">
    <property type="entry name" value="VPS10"/>
</dbReference>
<comment type="caution">
    <text evidence="25">Lacks conserved residue(s) required for the propagation of feature annotation.</text>
</comment>
<keyword evidence="16" id="KW-0256">Endoplasmic reticulum</keyword>
<dbReference type="Proteomes" id="UP001159427">
    <property type="component" value="Unassembled WGS sequence"/>
</dbReference>
<evidence type="ECO:0000256" key="24">
    <source>
        <dbReference type="ARBA" id="ARBA00032450"/>
    </source>
</evidence>
<feature type="domain" description="Fibronectin type-III" evidence="29">
    <location>
        <begin position="1547"/>
        <end position="1649"/>
    </location>
</feature>
<protein>
    <recommendedName>
        <fullName evidence="9">Sortilin-related receptor</fullName>
    </recommendedName>
    <alternativeName>
        <fullName evidence="23">Low-density lipoprotein receptor relative with 11 ligand-binding repeats</fullName>
    </alternativeName>
    <alternativeName>
        <fullName evidence="24">Sorting protein-related receptor containing LDLR class A repeats</fullName>
    </alternativeName>
</protein>
<dbReference type="InterPro" id="IPR000742">
    <property type="entry name" value="EGF"/>
</dbReference>
<feature type="disulfide bond" evidence="25">
    <location>
        <begin position="1226"/>
        <end position="1238"/>
    </location>
</feature>
<keyword evidence="11" id="KW-1003">Cell membrane</keyword>
<evidence type="ECO:0000256" key="21">
    <source>
        <dbReference type="ARBA" id="ARBA00023180"/>
    </source>
</evidence>
<evidence type="ECO:0000313" key="31">
    <source>
        <dbReference type="Proteomes" id="UP001159427"/>
    </source>
</evidence>
<feature type="repeat" description="LDL-receptor class B" evidence="26">
    <location>
        <begin position="952"/>
        <end position="994"/>
    </location>
</feature>
<dbReference type="Pfam" id="PF15901">
    <property type="entry name" value="Sortilin_C"/>
    <property type="match status" value="1"/>
</dbReference>
<dbReference type="EMBL" id="CALNXI010002010">
    <property type="protein sequence ID" value="CAH3181474.1"/>
    <property type="molecule type" value="Genomic_DNA"/>
</dbReference>
<feature type="disulfide bond" evidence="25">
    <location>
        <begin position="1276"/>
        <end position="1294"/>
    </location>
</feature>
<feature type="domain" description="Fibronectin type-III" evidence="29">
    <location>
        <begin position="1842"/>
        <end position="1931"/>
    </location>
</feature>
<sequence length="2728" mass="306004">MERSIFLACLWLTLIGIIQGDTIGKSRVRHLFVQRRSPIPGSPKKLFELAHEVENKLQSSSDQNVHKLLSRVRRSLNPDMKPSVNEVRGTYSLSVHFSHSNSFPLVSILPFMVTNLLHYKNGFLLTKCFQKQAKFCVVQTGPEAKRYLDSCIHMSSSSSWKSIVSDEDIISDTKGAVVCSKLGFSIQHFCVGADSIFLRDAHDLAKAVEYLFVDKRNKVIFSTRDDCSTFVRSSVLSFSPDEILFHQRSTDVVLSYDEKASKLYYSVDFGSNWRLKDENVRSYYWGIPPWDTVNTLYIEREEITGGLSNVVKTDYFSNFATTIISRVNDFKVIDNYMFATNSSSSRGGSVTLMVSLNRSSFRPAQIPTNAPTKDFYVADASENQVFLAVAHSARTTHLYISDTSGTKYSLSMERVLYFSQNTSSAWLRRYIDDTFVDLHKVQGMRGVYIATQLTRGPVGRRYLMTKITFDKGGVWQPVAAPERDNNGKLLNCSLPGCSLHLSQKFGSYYPRTRFTPMRSWSSAPGIIMAIGSYGVNLKISADVFLSTDAGMSWHMILQQPWWWYNIGDHGGVFIAVPRSRLTNLIYYSWNEGETWMTYKFLNNTRMYVYGLLTEYGEQTANFTIFGSYRGYHKWVVVQMDLKKVLGAPCKKDDYKQWIPSDEQNNTCLLGRKMVYERRIAHAHCYNGYNYDRPINQQNCLCDREDFECDVGYYEDDDSNVCTFDQSSGLTPTRMPPICPAGTTYRRTKGYRKVTGDTCQGGDEDLYEADMVSCPIKPLPEFLLYAARTYIKRITLGDHRETTIPLGRGLRNAIALDFDYAHDCIYWADITLDTIKRSYLNGSGIIETLHGGIQQVEGLALDWLGDNIYWVDAGAKKIEVSRTDGRFRKSLITSNLDRPRAIVLNPKAGYMYWTDWGSNARIERAYMSGVGRRAIISSRLQWPNGLAIDFSAQKLYWTDAGTDKIERSNLDGSYRQVVSSTGLPHPYSISVYEQSMYWDDWSTQSIQKANKRDGSARQTIKSNVRGLMDLKVFHQDVQTGNNSCSRLKLCRHICFAEPTGYTCACPDNMRTVTSSSGMVTCECSAGEYMADNGECKTHSGTCGPLEFKCTNSRCIPSHWKCDRDNDCGDNSDEQNCHYTTCAPNQFQCDNGRCIYARWKCDHDDDCHDNSDERNCTYPTCRSNQFTCANKRCIPMRWVCDFDDDCRDGSDEQGCTPSPTPTVKLPNCSSSQFGCHNGLCIPNSWFCDGDQDCGDGSDEPSNCSMLKPKSCLPSQFNCTNGRCIPESWRCDKEDDCGDKSDEDGCSYTTRPTPSTTPWTRPSNCRSYEYKCHNGFCVYMWDVCDGSNDCGDNSDEWYCGTSGPVNTTTSPSPCHYWQFTCSNGRCINNGYRCNGINNCGDNSDERGCPSTSQAPTTTQAPHCPSGWLHCQNSPSGICIRVEWLCDGVTNCPQSWDEQPQNCPKTTRRPITCAVDEYQCLSGVCIPLAFVCNGRSDCSDGSDESGCATPSACTGQFKCDSNLCLPLAKVCDGVPNCQDGTDERYCANTLKVTNLAAVALNGGASVSLSWTPVSHKPPNVTIIGSRISYRAASLHSIPVSDVWRAKDTMTLSYYLVTDLQPCSEYEFKVQVLLLGMQPGPFSDTIKKETTQVTTSPPQNIQHVSKGSDRIQITWETPATFCHAVTSYKIYYKDNSEPHFRSVVTGNVHSYLLTGLTPGVNYYIKMLASSIEDGDGDFSVLQSVAISFSRPTGPVTNLKAKTLNKTAVALAWGTPQSGSGIITAPQGYNVYESSSSELRLIAKTDRHNYTVTGLLDHTEYTFIVKAYNSKGEGPGAAVSVMIKRESAPSDVKAVPYNSSAVKLTWQEPAQNPTHETRYYIYYGTVENGVSSVPVGSTEDKSYTVGNLQQSVVYVFEVSLGRTGEHSETVNSRTKSGDDYQPVHSLKGVVVNASSIVLTWEKPPDIKNPRDIKGYQITMKYMADGKYTMEISNTSVTSSTFRFLDFSTRYTFEVRTRFSNSLGPPVHVIKTTDAFTAPVGHLTAKAAYYSVILTWSAPGTIKPKALKLYMVNWNCTDCYYGQRNGDQACPRTNCTIPNLQRGHRYSFSVHALTDFGDGESSVISMFISRYYGKVQNLQASVDNDYNMTIKWDPPINVDVKDIKYYIVHWCKGESRYCIYYGYNSILVNETTNFKLAVMAGSNYFIRVYAVTGYGQGPYSYLQKTVPPLNLRVNSAYSYMSGARYGLQVYVYWYRPYGYPYLYSGPVQYEVRWQCVRSGLGFTGCSYSYWTTRVVNSTDTYVNVPYYGTAYEFEITIITSHGRGLPRKLSYFVPPLNGIPRDFSCKVPADNVVLTCNWSPPTDFNPAGFNYYWFRYKCDDCQYSHFHYKQINDLNTTSTNVSVSRGAQWTAMLQVSTIYGYGKYAQITLVTTAVVNPVLDLNVKLVGNTKNVVHLSWKAPSNTSDIQNYLVITKRHRYSFNTIKNITTDTNLDLTLPCGNKYDFTVKAQTKRGTSANKTVSLEINPSVEGVSNLAVSFIGGEDANSTDWTKARETGFLLTWKAPPGVKAADIKYYEIIVTNLRTGELVNHTKTDAKTTSWKIKRKDHEEDLQPGEKYVFHVRCNALCGFGSSEYQVGLYDKANDGNVKPTAGKQTGDKKKGLSPVVWAVPVAIVGLILIIILGIFIRKSRRLERSMFALMTRRSVDEDGAITFHSEDDEVPLIQGFSDDEPLVTA</sequence>
<evidence type="ECO:0000256" key="2">
    <source>
        <dbReference type="ARBA" id="ARBA00004158"/>
    </source>
</evidence>
<dbReference type="CDD" id="cd00063">
    <property type="entry name" value="FN3"/>
    <property type="match status" value="9"/>
</dbReference>
<evidence type="ECO:0000256" key="17">
    <source>
        <dbReference type="ARBA" id="ARBA00023034"/>
    </source>
</evidence>
<dbReference type="InterPro" id="IPR031778">
    <property type="entry name" value="Sortilin_N"/>
</dbReference>
<evidence type="ECO:0000256" key="12">
    <source>
        <dbReference type="ARBA" id="ARBA00022536"/>
    </source>
</evidence>